<keyword evidence="3" id="KW-0067">ATP-binding</keyword>
<dbReference type="Gene3D" id="2.30.30.100">
    <property type="match status" value="1"/>
</dbReference>
<dbReference type="NCBIfam" id="TIGR00121">
    <property type="entry name" value="birA_ligase"/>
    <property type="match status" value="1"/>
</dbReference>
<comment type="catalytic activity">
    <reaction evidence="6">
        <text>biotin + L-lysyl-[protein] + ATP = N(6)-biotinyl-L-lysyl-[protein] + AMP + diphosphate + H(+)</text>
        <dbReference type="Rhea" id="RHEA:11756"/>
        <dbReference type="Rhea" id="RHEA-COMP:9752"/>
        <dbReference type="Rhea" id="RHEA-COMP:10505"/>
        <dbReference type="ChEBI" id="CHEBI:15378"/>
        <dbReference type="ChEBI" id="CHEBI:29969"/>
        <dbReference type="ChEBI" id="CHEBI:30616"/>
        <dbReference type="ChEBI" id="CHEBI:33019"/>
        <dbReference type="ChEBI" id="CHEBI:57586"/>
        <dbReference type="ChEBI" id="CHEBI:83144"/>
        <dbReference type="ChEBI" id="CHEBI:456215"/>
        <dbReference type="EC" id="6.3.4.15"/>
    </reaction>
</comment>
<keyword evidence="2" id="KW-0547">Nucleotide-binding</keyword>
<reference evidence="8" key="1">
    <citation type="submission" date="2010-01" db="EMBL/GenBank/DDBJ databases">
        <title>Genome fragments of uncultured bacteria from the North Pacific subtropical Gyre.</title>
        <authorList>
            <person name="Pham V.D."/>
            <person name="Delong E.F."/>
        </authorList>
    </citation>
    <scope>NUCLEOTIDE SEQUENCE</scope>
</reference>
<dbReference type="SUPFAM" id="SSF55681">
    <property type="entry name" value="Class II aaRS and biotin synthetases"/>
    <property type="match status" value="1"/>
</dbReference>
<dbReference type="InterPro" id="IPR045864">
    <property type="entry name" value="aa-tRNA-synth_II/BPL/LPL"/>
</dbReference>
<evidence type="ECO:0000256" key="3">
    <source>
        <dbReference type="ARBA" id="ARBA00022840"/>
    </source>
</evidence>
<proteinExistence type="predicted"/>
<keyword evidence="4" id="KW-0092">Biotin</keyword>
<dbReference type="InterPro" id="IPR004143">
    <property type="entry name" value="BPL_LPL_catalytic"/>
</dbReference>
<evidence type="ECO:0000256" key="1">
    <source>
        <dbReference type="ARBA" id="ARBA00022598"/>
    </source>
</evidence>
<feature type="domain" description="BPL/LPL catalytic" evidence="7">
    <location>
        <begin position="36"/>
        <end position="221"/>
    </location>
</feature>
<dbReference type="AlphaFoldDB" id="E7C2W2"/>
<evidence type="ECO:0000259" key="7">
    <source>
        <dbReference type="PROSITE" id="PS51733"/>
    </source>
</evidence>
<evidence type="ECO:0000256" key="5">
    <source>
        <dbReference type="ARBA" id="ARBA00024227"/>
    </source>
</evidence>
<dbReference type="Pfam" id="PF03099">
    <property type="entry name" value="BPL_LplA_LipB"/>
    <property type="match status" value="1"/>
</dbReference>
<evidence type="ECO:0000256" key="6">
    <source>
        <dbReference type="ARBA" id="ARBA00047846"/>
    </source>
</evidence>
<dbReference type="SUPFAM" id="SSF50037">
    <property type="entry name" value="C-terminal domain of transcriptional repressors"/>
    <property type="match status" value="1"/>
</dbReference>
<dbReference type="EMBL" id="GU567965">
    <property type="protein sequence ID" value="ADI21786.1"/>
    <property type="molecule type" value="Genomic_DNA"/>
</dbReference>
<keyword evidence="1 8" id="KW-0436">Ligase</keyword>
<dbReference type="PROSITE" id="PS51733">
    <property type="entry name" value="BPL_LPL_CATALYTIC"/>
    <property type="match status" value="1"/>
</dbReference>
<dbReference type="GO" id="GO:0004077">
    <property type="term" value="F:biotin--[biotin carboxyl-carrier protein] ligase activity"/>
    <property type="evidence" value="ECO:0007669"/>
    <property type="project" value="UniProtKB-EC"/>
</dbReference>
<evidence type="ECO:0000313" key="8">
    <source>
        <dbReference type="EMBL" id="ADI21786.1"/>
    </source>
</evidence>
<evidence type="ECO:0000256" key="4">
    <source>
        <dbReference type="ARBA" id="ARBA00023267"/>
    </source>
</evidence>
<dbReference type="GO" id="GO:0005737">
    <property type="term" value="C:cytoplasm"/>
    <property type="evidence" value="ECO:0007669"/>
    <property type="project" value="TreeGrafter"/>
</dbReference>
<accession>E7C2W2</accession>
<dbReference type="PANTHER" id="PTHR12835">
    <property type="entry name" value="BIOTIN PROTEIN LIGASE"/>
    <property type="match status" value="1"/>
</dbReference>
<organism evidence="8">
    <name type="scientific">uncultured gamma proteobacterium HF0130_22O14</name>
    <dbReference type="NCBI Taxonomy" id="723567"/>
    <lineage>
        <taxon>Bacteria</taxon>
        <taxon>Pseudomonadati</taxon>
        <taxon>Pseudomonadota</taxon>
        <taxon>Gammaproteobacteria</taxon>
        <taxon>environmental samples</taxon>
    </lineage>
</organism>
<protein>
    <recommendedName>
        <fullName evidence="5">biotin--[biotin carboxyl-carrier protein] ligase</fullName>
        <ecNumber evidence="5">6.3.4.15</ecNumber>
    </recommendedName>
</protein>
<dbReference type="EC" id="6.3.4.15" evidence="5"/>
<dbReference type="InterPro" id="IPR004408">
    <property type="entry name" value="Biotin_CoA_COase_ligase"/>
</dbReference>
<evidence type="ECO:0000256" key="2">
    <source>
        <dbReference type="ARBA" id="ARBA00022741"/>
    </source>
</evidence>
<name>E7C2W2_9GAMM</name>
<dbReference type="Pfam" id="PF02237">
    <property type="entry name" value="BPL_C"/>
    <property type="match status" value="1"/>
</dbReference>
<dbReference type="GO" id="GO:0005524">
    <property type="term" value="F:ATP binding"/>
    <property type="evidence" value="ECO:0007669"/>
    <property type="project" value="UniProtKB-KW"/>
</dbReference>
<dbReference type="CDD" id="cd16442">
    <property type="entry name" value="BPL"/>
    <property type="match status" value="1"/>
</dbReference>
<sequence length="284" mass="32037">MFASIGISLIQCGESYQFRKIDFLDRELIRKRIDQIEGSSNIQLAVEPIIETTSRFFSNEDFEKYEYSICFAEFQTKGRGRGENEWLSPYGSGICFSINGSLTCETSPLGLSIYCGIAIVSILRILGFEDVSLKWPNDLLHKGKKLGGILIELASHQHSENYAFNIGIGINYDLGSDLNLMEKNLFPPTDLMQIYHDTPISRSEISGILAKTIIESLKKYDQKSMQESFKSWPELDAFYQKEINIIDDNKSLKGKNAGIDDTGALLLDESGVIKKIYNGHLLIY</sequence>
<dbReference type="InterPro" id="IPR008988">
    <property type="entry name" value="Transcriptional_repressor_C"/>
</dbReference>
<dbReference type="PANTHER" id="PTHR12835:SF5">
    <property type="entry name" value="BIOTIN--PROTEIN LIGASE"/>
    <property type="match status" value="1"/>
</dbReference>
<dbReference type="InterPro" id="IPR003142">
    <property type="entry name" value="BPL_C"/>
</dbReference>
<dbReference type="Gene3D" id="3.30.930.10">
    <property type="entry name" value="Bira Bifunctional Protein, Domain 2"/>
    <property type="match status" value="1"/>
</dbReference>